<dbReference type="PANTHER" id="PTHR36617">
    <property type="entry name" value="PROTEIN, PUTATIVE-RELATED"/>
    <property type="match status" value="1"/>
</dbReference>
<reference evidence="2" key="1">
    <citation type="submission" date="2020-05" db="EMBL/GenBank/DDBJ databases">
        <title>WGS assembly of Panicum virgatum.</title>
        <authorList>
            <person name="Lovell J.T."/>
            <person name="Jenkins J."/>
            <person name="Shu S."/>
            <person name="Juenger T.E."/>
            <person name="Schmutz J."/>
        </authorList>
    </citation>
    <scope>NUCLEOTIDE SEQUENCE</scope>
    <source>
        <strain evidence="2">AP13</strain>
    </source>
</reference>
<name>A0A8T0W3M0_PANVG</name>
<keyword evidence="3" id="KW-1185">Reference proteome</keyword>
<dbReference type="PANTHER" id="PTHR36617:SF17">
    <property type="entry name" value="OS01G0114800 PROTEIN"/>
    <property type="match status" value="1"/>
</dbReference>
<gene>
    <name evidence="2" type="ORF">PVAP13_2KG168616</name>
</gene>
<dbReference type="EMBL" id="CM029039">
    <property type="protein sequence ID" value="KAG2641187.1"/>
    <property type="molecule type" value="Genomic_DNA"/>
</dbReference>
<accession>A0A8T0W3M0</accession>
<evidence type="ECO:0000259" key="1">
    <source>
        <dbReference type="Pfam" id="PF13966"/>
    </source>
</evidence>
<proteinExistence type="predicted"/>
<dbReference type="InterPro" id="IPR026960">
    <property type="entry name" value="RVT-Znf"/>
</dbReference>
<sequence length="286" mass="33459">MLIYMLMAVDFPSWAIKAVDKIRHGFLWRGRKDAQGGHCIIAWLKVCRPRELGGLGISDLKTLGWALRMRWFWLQKTKPDRPWADLTIHVPGQVRAFSAAAIYSEVGNGAATLFWTDRWLHGQSIADLAPRLFATISVRRRKKRTVQEALTNQAWIFDIQGALTVGVLIEYLHLWDILFDFQLHPDSEDKHIWRFSADGQYYAKSAYEGFFLGSTRFGPWEKVWKTWAPPKCRFFMWLVAHKRCWTVDRLARRGLPHPTCCLMCDQATETIDHLLDHCIFAREYWY</sequence>
<dbReference type="Proteomes" id="UP000823388">
    <property type="component" value="Chromosome 2K"/>
</dbReference>
<evidence type="ECO:0000313" key="2">
    <source>
        <dbReference type="EMBL" id="KAG2641187.1"/>
    </source>
</evidence>
<feature type="domain" description="Reverse transcriptase zinc-binding" evidence="1">
    <location>
        <begin position="201"/>
        <end position="285"/>
    </location>
</feature>
<evidence type="ECO:0000313" key="3">
    <source>
        <dbReference type="Proteomes" id="UP000823388"/>
    </source>
</evidence>
<dbReference type="Pfam" id="PF13966">
    <property type="entry name" value="zf-RVT"/>
    <property type="match status" value="1"/>
</dbReference>
<comment type="caution">
    <text evidence="2">The sequence shown here is derived from an EMBL/GenBank/DDBJ whole genome shotgun (WGS) entry which is preliminary data.</text>
</comment>
<protein>
    <recommendedName>
        <fullName evidence="1">Reverse transcriptase zinc-binding domain-containing protein</fullName>
    </recommendedName>
</protein>
<dbReference type="AlphaFoldDB" id="A0A8T0W3M0"/>
<organism evidence="2 3">
    <name type="scientific">Panicum virgatum</name>
    <name type="common">Blackwell switchgrass</name>
    <dbReference type="NCBI Taxonomy" id="38727"/>
    <lineage>
        <taxon>Eukaryota</taxon>
        <taxon>Viridiplantae</taxon>
        <taxon>Streptophyta</taxon>
        <taxon>Embryophyta</taxon>
        <taxon>Tracheophyta</taxon>
        <taxon>Spermatophyta</taxon>
        <taxon>Magnoliopsida</taxon>
        <taxon>Liliopsida</taxon>
        <taxon>Poales</taxon>
        <taxon>Poaceae</taxon>
        <taxon>PACMAD clade</taxon>
        <taxon>Panicoideae</taxon>
        <taxon>Panicodae</taxon>
        <taxon>Paniceae</taxon>
        <taxon>Panicinae</taxon>
        <taxon>Panicum</taxon>
        <taxon>Panicum sect. Hiantes</taxon>
    </lineage>
</organism>